<organism evidence="7">
    <name type="scientific">Arabidopsis lyrata subsp. lyrata</name>
    <name type="common">Lyre-leaved rock-cress</name>
    <dbReference type="NCBI Taxonomy" id="81972"/>
    <lineage>
        <taxon>Eukaryota</taxon>
        <taxon>Viridiplantae</taxon>
        <taxon>Streptophyta</taxon>
        <taxon>Embryophyta</taxon>
        <taxon>Tracheophyta</taxon>
        <taxon>Spermatophyta</taxon>
        <taxon>Magnoliopsida</taxon>
        <taxon>eudicotyledons</taxon>
        <taxon>Gunneridae</taxon>
        <taxon>Pentapetalae</taxon>
        <taxon>rosids</taxon>
        <taxon>malvids</taxon>
        <taxon>Brassicales</taxon>
        <taxon>Brassicaceae</taxon>
        <taxon>Camelineae</taxon>
        <taxon>Arabidopsis</taxon>
    </lineage>
</organism>
<dbReference type="InterPro" id="IPR034088">
    <property type="entry name" value="Pla_a_1-like"/>
</dbReference>
<protein>
    <submittedName>
        <fullName evidence="6">Invertase/pectin methylesterase inhibitor family protein</fullName>
    </submittedName>
</protein>
<evidence type="ECO:0000259" key="5">
    <source>
        <dbReference type="SMART" id="SM00856"/>
    </source>
</evidence>
<gene>
    <name evidence="6" type="ORF">ARALYDRAFT_916725</name>
</gene>
<feature type="signal peptide" evidence="4">
    <location>
        <begin position="1"/>
        <end position="20"/>
    </location>
</feature>
<dbReference type="Gene3D" id="1.20.140.40">
    <property type="entry name" value="Invertase/pectin methylesterase inhibitor family protein"/>
    <property type="match status" value="1"/>
</dbReference>
<dbReference type="InterPro" id="IPR035513">
    <property type="entry name" value="Invertase/methylesterase_inhib"/>
</dbReference>
<name>D7MQM4_ARALL</name>
<accession>D7MQM4</accession>
<dbReference type="Proteomes" id="UP000008694">
    <property type="component" value="Unassembled WGS sequence"/>
</dbReference>
<dbReference type="SUPFAM" id="SSF101148">
    <property type="entry name" value="Plant invertase/pectin methylesterase inhibitor"/>
    <property type="match status" value="1"/>
</dbReference>
<sequence length="179" mass="20159">MTFLLYLVMFFLLLNAFAMAQSLIRDSCKKAADQNPKIHYNFCVKSLEENPHSKTARSLDRLVMSSTKNAVSKTTSMKGIVDKILKENRYEKYSEKPLRDCLELYSDATNSLTEALTIIKSRDYKTANVVISAAVGAPPSCEIGFKEGKEPLKSPFTKDNDVLFQMILIPLAFTNMLKT</sequence>
<feature type="domain" description="Pectinesterase inhibitor" evidence="5">
    <location>
        <begin position="19"/>
        <end position="173"/>
    </location>
</feature>
<evidence type="ECO:0000256" key="2">
    <source>
        <dbReference type="ARBA" id="ARBA00023157"/>
    </source>
</evidence>
<dbReference type="EMBL" id="GL348720">
    <property type="protein sequence ID" value="EFH39638.1"/>
    <property type="molecule type" value="Genomic_DNA"/>
</dbReference>
<dbReference type="InterPro" id="IPR006501">
    <property type="entry name" value="Pectinesterase_inhib_dom"/>
</dbReference>
<dbReference type="HOGENOM" id="CLU_033761_7_2_1"/>
<dbReference type="CDD" id="cd15795">
    <property type="entry name" value="PMEI-Pla_a_1_like"/>
    <property type="match status" value="1"/>
</dbReference>
<keyword evidence="2" id="KW-1015">Disulfide bond</keyword>
<keyword evidence="7" id="KW-1185">Reference proteome</keyword>
<evidence type="ECO:0000313" key="6">
    <source>
        <dbReference type="EMBL" id="EFH39638.1"/>
    </source>
</evidence>
<evidence type="ECO:0000313" key="7">
    <source>
        <dbReference type="Proteomes" id="UP000008694"/>
    </source>
</evidence>
<dbReference type="FunFam" id="1.20.140.40:FF:000002">
    <property type="entry name" value="Putative invertase inhibitor"/>
    <property type="match status" value="1"/>
</dbReference>
<dbReference type="AlphaFoldDB" id="D7MQM4"/>
<dbReference type="KEGG" id="aly:9299455"/>
<dbReference type="Gramene" id="scaffold_800125.1">
    <property type="protein sequence ID" value="scaffold_800125.1"/>
    <property type="gene ID" value="scaffold_800125.1"/>
</dbReference>
<evidence type="ECO:0000256" key="4">
    <source>
        <dbReference type="SAM" id="SignalP"/>
    </source>
</evidence>
<dbReference type="PANTHER" id="PTHR35357:SF15">
    <property type="entry name" value="PLANT INVERTASE_PECTIN METHYLESTERASE INHIBITOR SUPERFAMILY PROTEIN"/>
    <property type="match status" value="1"/>
</dbReference>
<dbReference type="Pfam" id="PF04043">
    <property type="entry name" value="PMEI"/>
    <property type="match status" value="1"/>
</dbReference>
<keyword evidence="1 4" id="KW-0732">Signal</keyword>
<evidence type="ECO:0000256" key="1">
    <source>
        <dbReference type="ARBA" id="ARBA00022729"/>
    </source>
</evidence>
<dbReference type="GO" id="GO:0005576">
    <property type="term" value="C:extracellular region"/>
    <property type="evidence" value="ECO:0007669"/>
    <property type="project" value="UniProtKB-ARBA"/>
</dbReference>
<dbReference type="STRING" id="81972.D7MQM4"/>
<dbReference type="eggNOG" id="ENOG502RZK0">
    <property type="taxonomic scope" value="Eukaryota"/>
</dbReference>
<evidence type="ECO:0000256" key="3">
    <source>
        <dbReference type="ARBA" id="ARBA00038471"/>
    </source>
</evidence>
<feature type="chain" id="PRO_5003103503" evidence="4">
    <location>
        <begin position="21"/>
        <end position="179"/>
    </location>
</feature>
<proteinExistence type="inferred from homology"/>
<dbReference type="GO" id="GO:0004857">
    <property type="term" value="F:enzyme inhibitor activity"/>
    <property type="evidence" value="ECO:0007669"/>
    <property type="project" value="InterPro"/>
</dbReference>
<reference evidence="7" key="1">
    <citation type="journal article" date="2011" name="Nat. Genet.">
        <title>The Arabidopsis lyrata genome sequence and the basis of rapid genome size change.</title>
        <authorList>
            <person name="Hu T.T."/>
            <person name="Pattyn P."/>
            <person name="Bakker E.G."/>
            <person name="Cao J."/>
            <person name="Cheng J.-F."/>
            <person name="Clark R.M."/>
            <person name="Fahlgren N."/>
            <person name="Fawcett J.A."/>
            <person name="Grimwood J."/>
            <person name="Gundlach H."/>
            <person name="Haberer G."/>
            <person name="Hollister J.D."/>
            <person name="Ossowski S."/>
            <person name="Ottilar R.P."/>
            <person name="Salamov A.A."/>
            <person name="Schneeberger K."/>
            <person name="Spannagl M."/>
            <person name="Wang X."/>
            <person name="Yang L."/>
            <person name="Nasrallah M.E."/>
            <person name="Bergelson J."/>
            <person name="Carrington J.C."/>
            <person name="Gaut B.S."/>
            <person name="Schmutz J."/>
            <person name="Mayer K.F.X."/>
            <person name="Van de Peer Y."/>
            <person name="Grigoriev I.V."/>
            <person name="Nordborg M."/>
            <person name="Weigel D."/>
            <person name="Guo Y.-L."/>
        </authorList>
    </citation>
    <scope>NUCLEOTIDE SEQUENCE [LARGE SCALE GENOMIC DNA]</scope>
    <source>
        <strain evidence="7">cv. MN47</strain>
    </source>
</reference>
<dbReference type="SMART" id="SM00856">
    <property type="entry name" value="PMEI"/>
    <property type="match status" value="1"/>
</dbReference>
<dbReference type="NCBIfam" id="TIGR01614">
    <property type="entry name" value="PME_inhib"/>
    <property type="match status" value="1"/>
</dbReference>
<comment type="similarity">
    <text evidence="3">Belongs to the PMEI family.</text>
</comment>
<dbReference type="PANTHER" id="PTHR35357">
    <property type="entry name" value="OS02G0537100 PROTEIN"/>
    <property type="match status" value="1"/>
</dbReference>
<dbReference type="OrthoDB" id="1915198at2759"/>